<dbReference type="EMBL" id="JBHSFS010000002">
    <property type="protein sequence ID" value="MFC4512602.1"/>
    <property type="molecule type" value="Genomic_DNA"/>
</dbReference>
<protein>
    <recommendedName>
        <fullName evidence="3">Integrase</fullName>
    </recommendedName>
</protein>
<evidence type="ECO:0000313" key="1">
    <source>
        <dbReference type="EMBL" id="MFC4512602.1"/>
    </source>
</evidence>
<dbReference type="Proteomes" id="UP001595990">
    <property type="component" value="Unassembled WGS sequence"/>
</dbReference>
<proteinExistence type="predicted"/>
<reference evidence="2" key="1">
    <citation type="journal article" date="2019" name="Int. J. Syst. Evol. Microbiol.">
        <title>The Global Catalogue of Microorganisms (GCM) 10K type strain sequencing project: providing services to taxonomists for standard genome sequencing and annotation.</title>
        <authorList>
            <consortium name="The Broad Institute Genomics Platform"/>
            <consortium name="The Broad Institute Genome Sequencing Center for Infectious Disease"/>
            <person name="Wu L."/>
            <person name="Ma J."/>
        </authorList>
    </citation>
    <scope>NUCLEOTIDE SEQUENCE [LARGE SCALE GENOMIC DNA]</scope>
    <source>
        <strain evidence="2">CECT 8064</strain>
    </source>
</reference>
<name>A0ABV9BF28_9ACTN</name>
<accession>A0ABV9BF28</accession>
<dbReference type="RefSeq" id="WP_417922505.1">
    <property type="nucleotide sequence ID" value="NZ_JBHSFS010000002.1"/>
</dbReference>
<keyword evidence="2" id="KW-1185">Reference proteome</keyword>
<gene>
    <name evidence="1" type="ORF">ACFPEN_06605</name>
</gene>
<evidence type="ECO:0000313" key="2">
    <source>
        <dbReference type="Proteomes" id="UP001595990"/>
    </source>
</evidence>
<comment type="caution">
    <text evidence="1">The sequence shown here is derived from an EMBL/GenBank/DDBJ whole genome shotgun (WGS) entry which is preliminary data.</text>
</comment>
<evidence type="ECO:0008006" key="3">
    <source>
        <dbReference type="Google" id="ProtNLM"/>
    </source>
</evidence>
<organism evidence="1 2">
    <name type="scientific">Streptomyces ehimensis</name>
    <dbReference type="NCBI Taxonomy" id="68195"/>
    <lineage>
        <taxon>Bacteria</taxon>
        <taxon>Bacillati</taxon>
        <taxon>Actinomycetota</taxon>
        <taxon>Actinomycetes</taxon>
        <taxon>Kitasatosporales</taxon>
        <taxon>Streptomycetaceae</taxon>
        <taxon>Streptomyces</taxon>
    </lineage>
</organism>
<sequence length="61" mass="6935">MTYFEKRTSTGGKTTWRVRYRYTDGTWGLESGFPTKKAAERWNEEDEAAMLNDADGDAPPA</sequence>